<name>A0ABD1EBZ2_HYPHA</name>
<sequence length="174" mass="20262">MRNNFKQLNRNGQKHLLIMLSYQKPSGLIKNLLIDRQQNEFCWTYVLYPCNVIKLYDTRDIHTEHNNGSRLLQLYPSRLKKDGDTVGIQKDHSRVPIFFRSASREPRKAPQRAALPHSTDTTSMTEHRKQKKATAKDRDRDLYSERVGKGPPHTDSWKGQFLQVLIVGGLYTSR</sequence>
<comment type="caution">
    <text evidence="2">The sequence shown here is derived from an EMBL/GenBank/DDBJ whole genome shotgun (WGS) entry which is preliminary data.</text>
</comment>
<evidence type="ECO:0000313" key="3">
    <source>
        <dbReference type="Proteomes" id="UP001566132"/>
    </source>
</evidence>
<proteinExistence type="predicted"/>
<protein>
    <submittedName>
        <fullName evidence="2">Uncharacterized protein</fullName>
    </submittedName>
</protein>
<evidence type="ECO:0000256" key="1">
    <source>
        <dbReference type="SAM" id="MobiDB-lite"/>
    </source>
</evidence>
<accession>A0ABD1EBZ2</accession>
<evidence type="ECO:0000313" key="2">
    <source>
        <dbReference type="EMBL" id="KAL1492135.1"/>
    </source>
</evidence>
<dbReference type="Proteomes" id="UP001566132">
    <property type="component" value="Unassembled WGS sequence"/>
</dbReference>
<feature type="region of interest" description="Disordered" evidence="1">
    <location>
        <begin position="99"/>
        <end position="154"/>
    </location>
</feature>
<gene>
    <name evidence="2" type="ORF">ABEB36_012623</name>
</gene>
<organism evidence="2 3">
    <name type="scientific">Hypothenemus hampei</name>
    <name type="common">Coffee berry borer</name>
    <dbReference type="NCBI Taxonomy" id="57062"/>
    <lineage>
        <taxon>Eukaryota</taxon>
        <taxon>Metazoa</taxon>
        <taxon>Ecdysozoa</taxon>
        <taxon>Arthropoda</taxon>
        <taxon>Hexapoda</taxon>
        <taxon>Insecta</taxon>
        <taxon>Pterygota</taxon>
        <taxon>Neoptera</taxon>
        <taxon>Endopterygota</taxon>
        <taxon>Coleoptera</taxon>
        <taxon>Polyphaga</taxon>
        <taxon>Cucujiformia</taxon>
        <taxon>Curculionidae</taxon>
        <taxon>Scolytinae</taxon>
        <taxon>Hypothenemus</taxon>
    </lineage>
</organism>
<dbReference type="EMBL" id="JBDJPC010000009">
    <property type="protein sequence ID" value="KAL1492135.1"/>
    <property type="molecule type" value="Genomic_DNA"/>
</dbReference>
<keyword evidence="3" id="KW-1185">Reference proteome</keyword>
<reference evidence="2 3" key="1">
    <citation type="submission" date="2024-05" db="EMBL/GenBank/DDBJ databases">
        <title>Genetic variation in Jamaican populations of the coffee berry borer (Hypothenemus hampei).</title>
        <authorList>
            <person name="Errbii M."/>
            <person name="Myrie A."/>
        </authorList>
    </citation>
    <scope>NUCLEOTIDE SEQUENCE [LARGE SCALE GENOMIC DNA]</scope>
    <source>
        <strain evidence="2">JA-Hopewell-2020-01-JO</strain>
        <tissue evidence="2">Whole body</tissue>
    </source>
</reference>
<dbReference type="AlphaFoldDB" id="A0ABD1EBZ2"/>
<feature type="compositionally biased region" description="Basic and acidic residues" evidence="1">
    <location>
        <begin position="134"/>
        <end position="148"/>
    </location>
</feature>